<comment type="caution">
    <text evidence="1">The sequence shown here is derived from an EMBL/GenBank/DDBJ whole genome shotgun (WGS) entry which is preliminary data.</text>
</comment>
<protein>
    <submittedName>
        <fullName evidence="1">Uncharacterized protein</fullName>
    </submittedName>
</protein>
<organism evidence="1 2">
    <name type="scientific">Reichenbachiella ulvae</name>
    <dbReference type="NCBI Taxonomy" id="2980104"/>
    <lineage>
        <taxon>Bacteria</taxon>
        <taxon>Pseudomonadati</taxon>
        <taxon>Bacteroidota</taxon>
        <taxon>Cytophagia</taxon>
        <taxon>Cytophagales</taxon>
        <taxon>Reichenbachiellaceae</taxon>
        <taxon>Reichenbachiella</taxon>
    </lineage>
</organism>
<dbReference type="EMBL" id="JAOYOD010000001">
    <property type="protein sequence ID" value="MCV9389378.1"/>
    <property type="molecule type" value="Genomic_DNA"/>
</dbReference>
<reference evidence="1 2" key="1">
    <citation type="submission" date="2022-10" db="EMBL/GenBank/DDBJ databases">
        <title>Comparative genomics and taxonomic characterization of three novel marine species of genus Reichenbachiella exhibiting antioxidant and polysaccharide degradation activities.</title>
        <authorList>
            <person name="Muhammad N."/>
            <person name="Lee Y.-J."/>
            <person name="Ko J."/>
            <person name="Kim S.-G."/>
        </authorList>
    </citation>
    <scope>NUCLEOTIDE SEQUENCE [LARGE SCALE GENOMIC DNA]</scope>
    <source>
        <strain evidence="1 2">ABR2-5</strain>
    </source>
</reference>
<gene>
    <name evidence="1" type="ORF">N7U62_22115</name>
</gene>
<sequence length="68" mass="7374">MGKVAGIGKEEKRIESLNAPSFELHGPVAPHPCHGEFIARLPDRAGTIRQAAARIRLSTKPKRAENSC</sequence>
<keyword evidence="2" id="KW-1185">Reference proteome</keyword>
<name>A0ABT3D0P7_9BACT</name>
<accession>A0ABT3D0P7</accession>
<proteinExistence type="predicted"/>
<evidence type="ECO:0000313" key="2">
    <source>
        <dbReference type="Proteomes" id="UP001300692"/>
    </source>
</evidence>
<dbReference type="RefSeq" id="WP_264140462.1">
    <property type="nucleotide sequence ID" value="NZ_JAOYOD010000001.1"/>
</dbReference>
<dbReference type="Proteomes" id="UP001300692">
    <property type="component" value="Unassembled WGS sequence"/>
</dbReference>
<evidence type="ECO:0000313" key="1">
    <source>
        <dbReference type="EMBL" id="MCV9389378.1"/>
    </source>
</evidence>